<dbReference type="Proteomes" id="UP001596456">
    <property type="component" value="Unassembled WGS sequence"/>
</dbReference>
<gene>
    <name evidence="1" type="ORF">ACFQPS_16650</name>
</gene>
<proteinExistence type="predicted"/>
<dbReference type="EMBL" id="JBHTCM010000020">
    <property type="protein sequence ID" value="MFC7334798.1"/>
    <property type="molecule type" value="Genomic_DNA"/>
</dbReference>
<name>A0ABW2L064_9PROT</name>
<keyword evidence="2" id="KW-1185">Reference proteome</keyword>
<organism evidence="1 2">
    <name type="scientific">Rhodocista pekingensis</name>
    <dbReference type="NCBI Taxonomy" id="201185"/>
    <lineage>
        <taxon>Bacteria</taxon>
        <taxon>Pseudomonadati</taxon>
        <taxon>Pseudomonadota</taxon>
        <taxon>Alphaproteobacteria</taxon>
        <taxon>Rhodospirillales</taxon>
        <taxon>Azospirillaceae</taxon>
        <taxon>Rhodocista</taxon>
    </lineage>
</organism>
<comment type="caution">
    <text evidence="1">The sequence shown here is derived from an EMBL/GenBank/DDBJ whole genome shotgun (WGS) entry which is preliminary data.</text>
</comment>
<dbReference type="RefSeq" id="WP_377360344.1">
    <property type="nucleotide sequence ID" value="NZ_JBHTCM010000020.1"/>
</dbReference>
<evidence type="ECO:0000313" key="2">
    <source>
        <dbReference type="Proteomes" id="UP001596456"/>
    </source>
</evidence>
<evidence type="ECO:0000313" key="1">
    <source>
        <dbReference type="EMBL" id="MFC7334798.1"/>
    </source>
</evidence>
<sequence length="370" mass="39346">MPAYTRFLDIHLIHSSGWYDMARDIAPMAVHQRDRHGLVPQCLLTIPQMVQDGGGVVAPKWSRIRKDTGYVAIAVPVPRVAKALPGDALLAVEWVCAGGHVGKIRINGHGDGRGGMEARNARRQQPEQAGAERLVAWLAMNGLKTGTPVEGRLTAGLTTLALSFCFAGRGDGSGGANGAGALNPGPNSAVAVAVETLRERGFLGVEVTGSNEMVSLSLGRFEQIVDRPALLGVASRQDVWRTEDAWTFQNRQGGGAEIRVPPDLTVRPGDGDAPARIEIPAHYRAVPVVPDEPDGGWYLLTPCYHLPPGWRVVPGTDGRPDHIPLPTGFAPATGEDAANRLVNPNATAEDDGREIVELLSHSAVKVRAVS</sequence>
<accession>A0ABW2L064</accession>
<protein>
    <submittedName>
        <fullName evidence="1">Uncharacterized protein</fullName>
    </submittedName>
</protein>
<reference evidence="2" key="1">
    <citation type="journal article" date="2019" name="Int. J. Syst. Evol. Microbiol.">
        <title>The Global Catalogue of Microorganisms (GCM) 10K type strain sequencing project: providing services to taxonomists for standard genome sequencing and annotation.</title>
        <authorList>
            <consortium name="The Broad Institute Genomics Platform"/>
            <consortium name="The Broad Institute Genome Sequencing Center for Infectious Disease"/>
            <person name="Wu L."/>
            <person name="Ma J."/>
        </authorList>
    </citation>
    <scope>NUCLEOTIDE SEQUENCE [LARGE SCALE GENOMIC DNA]</scope>
    <source>
        <strain evidence="2">CGMCC 1.16275</strain>
    </source>
</reference>